<sequence>MYRIVAQLFFLLIVLNKRVSLFVLSLRRVTSMIRRAGIEDNGTGRQTRQNTPIEIIELFFAIFYIIEINKMLIAKLN</sequence>
<accession>U2DUE9</accession>
<name>U2DUE9_9BACE</name>
<dbReference type="EMBL" id="AWSV01000104">
    <property type="protein sequence ID" value="ERI85252.1"/>
    <property type="molecule type" value="Genomic_DNA"/>
</dbReference>
<dbReference type="AlphaFoldDB" id="U2DUE9"/>
<proteinExistence type="predicted"/>
<dbReference type="PATRIC" id="fig|1321819.3.peg.1766"/>
<comment type="caution">
    <text evidence="1">The sequence shown here is derived from an EMBL/GenBank/DDBJ whole genome shotgun (WGS) entry which is preliminary data.</text>
</comment>
<organism evidence="1 2">
    <name type="scientific">Bacteroides pyogenes F0041</name>
    <dbReference type="NCBI Taxonomy" id="1321819"/>
    <lineage>
        <taxon>Bacteria</taxon>
        <taxon>Pseudomonadati</taxon>
        <taxon>Bacteroidota</taxon>
        <taxon>Bacteroidia</taxon>
        <taxon>Bacteroidales</taxon>
        <taxon>Bacteroidaceae</taxon>
        <taxon>Bacteroides</taxon>
    </lineage>
</organism>
<dbReference type="GeneID" id="99754857"/>
<evidence type="ECO:0000313" key="2">
    <source>
        <dbReference type="Proteomes" id="UP000016496"/>
    </source>
</evidence>
<gene>
    <name evidence="1" type="ORF">HMPREF1981_01915</name>
</gene>
<evidence type="ECO:0000313" key="1">
    <source>
        <dbReference type="EMBL" id="ERI85252.1"/>
    </source>
</evidence>
<dbReference type="RefSeq" id="WP_021645415.1">
    <property type="nucleotide sequence ID" value="NZ_KE993108.1"/>
</dbReference>
<protein>
    <submittedName>
        <fullName evidence="1">Uncharacterized protein</fullName>
    </submittedName>
</protein>
<dbReference type="Proteomes" id="UP000016496">
    <property type="component" value="Unassembled WGS sequence"/>
</dbReference>
<dbReference type="HOGENOM" id="CLU_2630837_0_0_10"/>
<reference evidence="1 2" key="1">
    <citation type="submission" date="2013-08" db="EMBL/GenBank/DDBJ databases">
        <authorList>
            <person name="Weinstock G."/>
            <person name="Sodergren E."/>
            <person name="Wylie T."/>
            <person name="Fulton L."/>
            <person name="Fulton R."/>
            <person name="Fronick C."/>
            <person name="O'Laughlin M."/>
            <person name="Godfrey J."/>
            <person name="Miner T."/>
            <person name="Herter B."/>
            <person name="Appelbaum E."/>
            <person name="Cordes M."/>
            <person name="Lek S."/>
            <person name="Wollam A."/>
            <person name="Pepin K.H."/>
            <person name="Palsikar V.B."/>
            <person name="Mitreva M."/>
            <person name="Wilson R.K."/>
        </authorList>
    </citation>
    <scope>NUCLEOTIDE SEQUENCE [LARGE SCALE GENOMIC DNA]</scope>
    <source>
        <strain evidence="1 2">F0041</strain>
    </source>
</reference>